<name>A0A1W9I2D2_9HYPH</name>
<keyword evidence="2" id="KW-0812">Transmembrane</keyword>
<evidence type="ECO:0000256" key="2">
    <source>
        <dbReference type="SAM" id="Phobius"/>
    </source>
</evidence>
<sequence>MLGLPLGQIIEIMVGILLAITIGYCALLNERLKRLRQDEGALKSLVGELIGATKVAERAVAALKGTVHEAERSMSSQLEEADRLSNELTRLVDEGRRQAQRPVTPLQRPSSLAATSGDQAPGRHVAPRPAFSGHSRG</sequence>
<proteinExistence type="predicted"/>
<feature type="compositionally biased region" description="Polar residues" evidence="1">
    <location>
        <begin position="107"/>
        <end position="118"/>
    </location>
</feature>
<evidence type="ECO:0000256" key="1">
    <source>
        <dbReference type="SAM" id="MobiDB-lite"/>
    </source>
</evidence>
<organism evidence="4 5">
    <name type="scientific">Candidatus Raskinella chloraquaticus</name>
    <dbReference type="NCBI Taxonomy" id="1951219"/>
    <lineage>
        <taxon>Bacteria</taxon>
        <taxon>Pseudomonadati</taxon>
        <taxon>Pseudomonadota</taxon>
        <taxon>Alphaproteobacteria</taxon>
        <taxon>Hyphomicrobiales</taxon>
        <taxon>Phreatobacteraceae</taxon>
        <taxon>Candidatus Raskinella</taxon>
    </lineage>
</organism>
<dbReference type="AlphaFoldDB" id="A0A1W9I2D2"/>
<feature type="domain" description="DUF6468" evidence="3">
    <location>
        <begin position="35"/>
        <end position="101"/>
    </location>
</feature>
<keyword evidence="2" id="KW-1133">Transmembrane helix</keyword>
<keyword evidence="2" id="KW-0472">Membrane</keyword>
<evidence type="ECO:0000259" key="3">
    <source>
        <dbReference type="Pfam" id="PF20072"/>
    </source>
</evidence>
<evidence type="ECO:0000313" key="4">
    <source>
        <dbReference type="EMBL" id="OQW53591.1"/>
    </source>
</evidence>
<feature type="transmembrane region" description="Helical" evidence="2">
    <location>
        <begin position="6"/>
        <end position="27"/>
    </location>
</feature>
<evidence type="ECO:0000313" key="5">
    <source>
        <dbReference type="Proteomes" id="UP000192872"/>
    </source>
</evidence>
<reference evidence="4 5" key="1">
    <citation type="journal article" date="2017" name="Water Res.">
        <title>Comammox in drinking water systems.</title>
        <authorList>
            <person name="Wang Y."/>
            <person name="Ma L."/>
            <person name="Mao Y."/>
            <person name="Jiang X."/>
            <person name="Xia Y."/>
            <person name="Yu K."/>
            <person name="Li B."/>
            <person name="Zhang T."/>
        </authorList>
    </citation>
    <scope>NUCLEOTIDE SEQUENCE [LARGE SCALE GENOMIC DNA]</scope>
    <source>
        <strain evidence="4">SG_bin8</strain>
    </source>
</reference>
<gene>
    <name evidence="4" type="ORF">A4S15_04900</name>
</gene>
<comment type="caution">
    <text evidence="4">The sequence shown here is derived from an EMBL/GenBank/DDBJ whole genome shotgun (WGS) entry which is preliminary data.</text>
</comment>
<dbReference type="InterPro" id="IPR045531">
    <property type="entry name" value="DUF6468"/>
</dbReference>
<dbReference type="Pfam" id="PF20072">
    <property type="entry name" value="DUF6468"/>
    <property type="match status" value="1"/>
</dbReference>
<dbReference type="Proteomes" id="UP000192872">
    <property type="component" value="Unassembled WGS sequence"/>
</dbReference>
<dbReference type="STRING" id="1827387.A4S15_04900"/>
<dbReference type="EMBL" id="LWDL01000008">
    <property type="protein sequence ID" value="OQW53591.1"/>
    <property type="molecule type" value="Genomic_DNA"/>
</dbReference>
<protein>
    <recommendedName>
        <fullName evidence="3">DUF6468 domain-containing protein</fullName>
    </recommendedName>
</protein>
<feature type="compositionally biased region" description="Basic and acidic residues" evidence="1">
    <location>
        <begin position="80"/>
        <end position="97"/>
    </location>
</feature>
<accession>A0A1W9I2D2</accession>
<dbReference type="RefSeq" id="WP_376803743.1">
    <property type="nucleotide sequence ID" value="NZ_LWDL01000008.1"/>
</dbReference>
<feature type="region of interest" description="Disordered" evidence="1">
    <location>
        <begin position="71"/>
        <end position="137"/>
    </location>
</feature>